<dbReference type="InterPro" id="IPR046038">
    <property type="entry name" value="DUF5996"/>
</dbReference>
<gene>
    <name evidence="1" type="ORF">AVDCRST_MAG38-406</name>
</gene>
<name>A0A6J4R3R1_9ACTN</name>
<organism evidence="1">
    <name type="scientific">uncultured Solirubrobacteraceae bacterium</name>
    <dbReference type="NCBI Taxonomy" id="1162706"/>
    <lineage>
        <taxon>Bacteria</taxon>
        <taxon>Bacillati</taxon>
        <taxon>Actinomycetota</taxon>
        <taxon>Thermoleophilia</taxon>
        <taxon>Solirubrobacterales</taxon>
        <taxon>Solirubrobacteraceae</taxon>
        <taxon>environmental samples</taxon>
    </lineage>
</organism>
<evidence type="ECO:0000313" key="1">
    <source>
        <dbReference type="EMBL" id="CAA9463322.1"/>
    </source>
</evidence>
<protein>
    <submittedName>
        <fullName evidence="1">Ava_C0101 and related proteins</fullName>
    </submittedName>
</protein>
<accession>A0A6J4R3R1</accession>
<proteinExistence type="predicted"/>
<sequence>MPSSISHSEAWPPLPYRDWEPTKQTLHRFVQIAGKIRMALTPSLNHWWHVTLYVGTRGLSTGPMPYGDRDVEIAFDLVDQRLRVGTSEGDERGFRLVDPLPCGDFYSELFSALEALGVEVAIHAEPFDLGDSPAFPDDTVNVSFDADAVTRYWQVLGASQRVMAEFAGRFNGKASPIHLFWHSFDLAYGRYSGRRAPRSDGVDPVSAEAYSHEVIAFGFWPGDARRTPYPAYYSYTAPEPAGLRDVPLTPAGARWEDTGSGSLAILPYDDVRTSEDPRATLLAFLESAYRAGASTAGWDVEDFATRSAPGRDG</sequence>
<reference evidence="1" key="1">
    <citation type="submission" date="2020-02" db="EMBL/GenBank/DDBJ databases">
        <authorList>
            <person name="Meier V. D."/>
        </authorList>
    </citation>
    <scope>NUCLEOTIDE SEQUENCE</scope>
    <source>
        <strain evidence="1">AVDCRST_MAG38</strain>
    </source>
</reference>
<dbReference type="EMBL" id="CADCVJ010000022">
    <property type="protein sequence ID" value="CAA9463322.1"/>
    <property type="molecule type" value="Genomic_DNA"/>
</dbReference>
<dbReference type="Pfam" id="PF19459">
    <property type="entry name" value="DUF5996"/>
    <property type="match status" value="1"/>
</dbReference>
<dbReference type="AlphaFoldDB" id="A0A6J4R3R1"/>